<feature type="region of interest" description="Disordered" evidence="1">
    <location>
        <begin position="431"/>
        <end position="468"/>
    </location>
</feature>
<feature type="domain" description="ATPase of the ABC class C-terminal" evidence="2">
    <location>
        <begin position="170"/>
        <end position="448"/>
    </location>
</feature>
<dbReference type="Pfam" id="PF20446">
    <property type="entry name" value="ABC_N"/>
    <property type="match status" value="1"/>
</dbReference>
<name>A0A932GNN5_UNCTE</name>
<dbReference type="SUPFAM" id="SSF52540">
    <property type="entry name" value="P-loop containing nucleoside triphosphate hydrolases"/>
    <property type="match status" value="1"/>
</dbReference>
<evidence type="ECO:0000256" key="1">
    <source>
        <dbReference type="SAM" id="MobiDB-lite"/>
    </source>
</evidence>
<dbReference type="PANTHER" id="PTHR38149:SF1">
    <property type="entry name" value="ATPASE"/>
    <property type="match status" value="1"/>
</dbReference>
<comment type="caution">
    <text evidence="5">The sequence shown here is derived from an EMBL/GenBank/DDBJ whole genome shotgun (WGS) entry which is preliminary data.</text>
</comment>
<sequence length="569" mass="62672">MRDWQDLRALLNCIDRRGYKAYKDLEGTYQGEDFALSIDHVQGDPFASPSRLRVSVSQAKAGFPPALFSTRIRRLALCDYLVRVFAEQIRRHVRGRRGTGHSGQTFIDRCGQEVLNRNAVILDDARVEARFGIGLPAAGRTILAQEAQVMFFQEIPALASGSLFFANLDAEAVRRHVETVEDQDALRSSLKGKKLVTFLANSSILPRASGVDDRPLHTAEAVPLQAPPSLEVELQCPNRGAIRGLGIPEGVTLIVGGGFHGKSTLLRAIERGVYNHIPGDGREYVVSRPDALKVRAEEGRSVCQVDIRPFIGPLPQGKDTRCFSTENASGSTSQAAGIMEGIEAGAEVLLMDEDTSATNFMIRDHRMQQLVAKEKEPITPFLDKVRLLYQDHGISTVLVMGGSGDYFEVVDTVIMMDEFVPRDVTSRAREIARTGALPRRREGGDSFGTAPNRHPDPASLSPGKGRRETVVEAKGTRTLQFGRESVDLNALEQLVSPGQTRAIGRIIVYAARHHWNRGRSLREALELTQREIEEKGLDVISPFPAGDLAEPRLLEVAAAINRMRGVRMF</sequence>
<reference evidence="5" key="1">
    <citation type="submission" date="2020-07" db="EMBL/GenBank/DDBJ databases">
        <title>Huge and variable diversity of episymbiotic CPR bacteria and DPANN archaea in groundwater ecosystems.</title>
        <authorList>
            <person name="He C.Y."/>
            <person name="Keren R."/>
            <person name="Whittaker M."/>
            <person name="Farag I.F."/>
            <person name="Doudna J."/>
            <person name="Cate J.H.D."/>
            <person name="Banfield J.F."/>
        </authorList>
    </citation>
    <scope>NUCLEOTIDE SEQUENCE</scope>
    <source>
        <strain evidence="5">NC_groundwater_717_Ag_S-0.2um_59_8</strain>
    </source>
</reference>
<dbReference type="InterPro" id="IPR019195">
    <property type="entry name" value="ABC_ATPase_put"/>
</dbReference>
<dbReference type="InterPro" id="IPR049069">
    <property type="entry name" value="MRB1590-like_C"/>
</dbReference>
<evidence type="ECO:0000313" key="5">
    <source>
        <dbReference type="EMBL" id="MBI3014087.1"/>
    </source>
</evidence>
<gene>
    <name evidence="5" type="ORF">HYY65_03245</name>
</gene>
<dbReference type="AlphaFoldDB" id="A0A932GNN5"/>
<organism evidence="5 6">
    <name type="scientific">Tectimicrobiota bacterium</name>
    <dbReference type="NCBI Taxonomy" id="2528274"/>
    <lineage>
        <taxon>Bacteria</taxon>
        <taxon>Pseudomonadati</taxon>
        <taxon>Nitrospinota/Tectimicrobiota group</taxon>
        <taxon>Candidatus Tectimicrobiota</taxon>
    </lineage>
</organism>
<dbReference type="PANTHER" id="PTHR38149">
    <property type="entry name" value="ATPASE"/>
    <property type="match status" value="1"/>
</dbReference>
<dbReference type="EMBL" id="JACPSX010000054">
    <property type="protein sequence ID" value="MBI3014087.1"/>
    <property type="molecule type" value="Genomic_DNA"/>
</dbReference>
<evidence type="ECO:0000313" key="6">
    <source>
        <dbReference type="Proteomes" id="UP000741360"/>
    </source>
</evidence>
<proteinExistence type="predicted"/>
<dbReference type="InterPro" id="IPR027417">
    <property type="entry name" value="P-loop_NTPase"/>
</dbReference>
<protein>
    <submittedName>
        <fullName evidence="5">ABC-ATPase domain-containing protein</fullName>
    </submittedName>
</protein>
<feature type="domain" description="ATPase of the ABC class N-terminal" evidence="3">
    <location>
        <begin position="5"/>
        <end position="163"/>
    </location>
</feature>
<dbReference type="InterPro" id="IPR046834">
    <property type="entry name" value="ABC_ATPase_C"/>
</dbReference>
<feature type="domain" description="MRB1590-like C-terminal" evidence="4">
    <location>
        <begin position="471"/>
        <end position="568"/>
    </location>
</feature>
<dbReference type="InterPro" id="IPR046833">
    <property type="entry name" value="ABC_N"/>
</dbReference>
<evidence type="ECO:0000259" key="3">
    <source>
        <dbReference type="Pfam" id="PF20446"/>
    </source>
</evidence>
<evidence type="ECO:0000259" key="2">
    <source>
        <dbReference type="Pfam" id="PF09818"/>
    </source>
</evidence>
<dbReference type="Pfam" id="PF21117">
    <property type="entry name" value="MRB1590_C"/>
    <property type="match status" value="1"/>
</dbReference>
<evidence type="ECO:0000259" key="4">
    <source>
        <dbReference type="Pfam" id="PF21117"/>
    </source>
</evidence>
<dbReference type="Proteomes" id="UP000741360">
    <property type="component" value="Unassembled WGS sequence"/>
</dbReference>
<dbReference type="Pfam" id="PF09818">
    <property type="entry name" value="ABC_ATPase"/>
    <property type="match status" value="1"/>
</dbReference>
<accession>A0A932GNN5</accession>